<evidence type="ECO:0000256" key="1">
    <source>
        <dbReference type="SAM" id="MobiDB-lite"/>
    </source>
</evidence>
<proteinExistence type="predicted"/>
<evidence type="ECO:0000313" key="3">
    <source>
        <dbReference type="Proteomes" id="UP001151532"/>
    </source>
</evidence>
<dbReference type="PANTHER" id="PTHR47212">
    <property type="entry name" value="ADHESIN-LIKE PROTEIN, PUTATIVE (DUF3741)-RELATED"/>
    <property type="match status" value="1"/>
</dbReference>
<keyword evidence="3" id="KW-1185">Reference proteome</keyword>
<feature type="compositionally biased region" description="Basic and acidic residues" evidence="1">
    <location>
        <begin position="30"/>
        <end position="44"/>
    </location>
</feature>
<feature type="region of interest" description="Disordered" evidence="1">
    <location>
        <begin position="156"/>
        <end position="182"/>
    </location>
</feature>
<comment type="caution">
    <text evidence="2">The sequence shown here is derived from an EMBL/GenBank/DDBJ whole genome shotgun (WGS) entry which is preliminary data.</text>
</comment>
<dbReference type="OrthoDB" id="770239at2759"/>
<sequence>MQLGKEKQETSTDVTSKRFFNKHAAGNSEKGFKENLGRNSPSKDHFFIEKIARPPMGSKMREKTCKLKESEISVEHEAAIYPKQRPSNIYIEAKKHLSEILSTGQGGVDFSSGQAPKTLGRILSLPEYNFSPLSSPGRDWEQGFMTAQMRFSASEKFQKHETNVSHLGQTALNSEPQSSVSQ</sequence>
<feature type="compositionally biased region" description="Polar residues" evidence="1">
    <location>
        <begin position="164"/>
        <end position="182"/>
    </location>
</feature>
<evidence type="ECO:0000313" key="2">
    <source>
        <dbReference type="EMBL" id="KAJ6679682.1"/>
    </source>
</evidence>
<gene>
    <name evidence="2" type="ORF">OIU79_019425</name>
</gene>
<organism evidence="2 3">
    <name type="scientific">Salix purpurea</name>
    <name type="common">Purple osier willow</name>
    <dbReference type="NCBI Taxonomy" id="77065"/>
    <lineage>
        <taxon>Eukaryota</taxon>
        <taxon>Viridiplantae</taxon>
        <taxon>Streptophyta</taxon>
        <taxon>Embryophyta</taxon>
        <taxon>Tracheophyta</taxon>
        <taxon>Spermatophyta</taxon>
        <taxon>Magnoliopsida</taxon>
        <taxon>eudicotyledons</taxon>
        <taxon>Gunneridae</taxon>
        <taxon>Pentapetalae</taxon>
        <taxon>rosids</taxon>
        <taxon>fabids</taxon>
        <taxon>Malpighiales</taxon>
        <taxon>Salicaceae</taxon>
        <taxon>Saliceae</taxon>
        <taxon>Salix</taxon>
    </lineage>
</organism>
<dbReference type="Proteomes" id="UP001151532">
    <property type="component" value="Chromosome 14"/>
</dbReference>
<reference evidence="2" key="2">
    <citation type="journal article" date="2023" name="Int. J. Mol. Sci.">
        <title>De Novo Assembly and Annotation of 11 Diverse Shrub Willow (Salix) Genomes Reveals Novel Gene Organization in Sex-Linked Regions.</title>
        <authorList>
            <person name="Hyden B."/>
            <person name="Feng K."/>
            <person name="Yates T.B."/>
            <person name="Jawdy S."/>
            <person name="Cereghino C."/>
            <person name="Smart L.B."/>
            <person name="Muchero W."/>
        </authorList>
    </citation>
    <scope>NUCLEOTIDE SEQUENCE</scope>
    <source>
        <tissue evidence="2">Shoot tip</tissue>
    </source>
</reference>
<feature type="region of interest" description="Disordered" evidence="1">
    <location>
        <begin position="1"/>
        <end position="44"/>
    </location>
</feature>
<reference evidence="2" key="1">
    <citation type="submission" date="2022-11" db="EMBL/GenBank/DDBJ databases">
        <authorList>
            <person name="Hyden B.L."/>
            <person name="Feng K."/>
            <person name="Yates T."/>
            <person name="Jawdy S."/>
            <person name="Smart L.B."/>
            <person name="Muchero W."/>
        </authorList>
    </citation>
    <scope>NUCLEOTIDE SEQUENCE</scope>
    <source>
        <tissue evidence="2">Shoot tip</tissue>
    </source>
</reference>
<dbReference type="AlphaFoldDB" id="A0A9Q0SJG2"/>
<dbReference type="PANTHER" id="PTHR47212:SF4">
    <property type="entry name" value="ADHESIN-LIKE PROTEIN, PUTATIVE (DUF3741)-RELATED"/>
    <property type="match status" value="1"/>
</dbReference>
<name>A0A9Q0SJG2_SALPP</name>
<accession>A0A9Q0SJG2</accession>
<feature type="compositionally biased region" description="Basic and acidic residues" evidence="1">
    <location>
        <begin position="1"/>
        <end position="10"/>
    </location>
</feature>
<protein>
    <submittedName>
        <fullName evidence="2">ADHESIN-LIKE PROTEIN putative (DUF3741)-RELATED</fullName>
    </submittedName>
</protein>
<dbReference type="EMBL" id="JAPFFK010000020">
    <property type="protein sequence ID" value="KAJ6679682.1"/>
    <property type="molecule type" value="Genomic_DNA"/>
</dbReference>